<feature type="transmembrane region" description="Helical" evidence="2">
    <location>
        <begin position="20"/>
        <end position="38"/>
    </location>
</feature>
<evidence type="ECO:0000313" key="3">
    <source>
        <dbReference type="EMBL" id="USR89538.1"/>
    </source>
</evidence>
<evidence type="ECO:0000256" key="2">
    <source>
        <dbReference type="SAM" id="Phobius"/>
    </source>
</evidence>
<name>A0ABY5AMZ3_9CYAN</name>
<dbReference type="NCBIfam" id="NF038305">
    <property type="entry name" value="HpsJ_fam"/>
    <property type="match status" value="1"/>
</dbReference>
<organism evidence="3 4">
    <name type="scientific">Phormidium yuhuli AB48</name>
    <dbReference type="NCBI Taxonomy" id="2940671"/>
    <lineage>
        <taxon>Bacteria</taxon>
        <taxon>Bacillati</taxon>
        <taxon>Cyanobacteriota</taxon>
        <taxon>Cyanophyceae</taxon>
        <taxon>Oscillatoriophycideae</taxon>
        <taxon>Oscillatoriales</taxon>
        <taxon>Oscillatoriaceae</taxon>
        <taxon>Phormidium</taxon>
        <taxon>Phormidium yuhuli</taxon>
    </lineage>
</organism>
<dbReference type="EMBL" id="CP098611">
    <property type="protein sequence ID" value="USR89538.1"/>
    <property type="molecule type" value="Genomic_DNA"/>
</dbReference>
<evidence type="ECO:0000313" key="4">
    <source>
        <dbReference type="Proteomes" id="UP001056708"/>
    </source>
</evidence>
<feature type="compositionally biased region" description="Pro residues" evidence="1">
    <location>
        <begin position="276"/>
        <end position="288"/>
    </location>
</feature>
<keyword evidence="2" id="KW-1133">Transmembrane helix</keyword>
<accession>A0ABY5AMZ3</accession>
<proteinExistence type="predicted"/>
<protein>
    <submittedName>
        <fullName evidence="3">HpsJ family protein</fullName>
    </submittedName>
</protein>
<keyword evidence="4" id="KW-1185">Reference proteome</keyword>
<feature type="transmembrane region" description="Helical" evidence="2">
    <location>
        <begin position="58"/>
        <end position="77"/>
    </location>
</feature>
<dbReference type="RefSeq" id="WP_252660232.1">
    <property type="nucleotide sequence ID" value="NZ_CP098611.1"/>
</dbReference>
<gene>
    <name evidence="3" type="ORF">NEA10_11625</name>
</gene>
<feature type="transmembrane region" description="Helical" evidence="2">
    <location>
        <begin position="98"/>
        <end position="119"/>
    </location>
</feature>
<feature type="region of interest" description="Disordered" evidence="1">
    <location>
        <begin position="251"/>
        <end position="288"/>
    </location>
</feature>
<keyword evidence="2" id="KW-0812">Transmembrane</keyword>
<evidence type="ECO:0000256" key="1">
    <source>
        <dbReference type="SAM" id="MobiDB-lite"/>
    </source>
</evidence>
<dbReference type="Proteomes" id="UP001056708">
    <property type="component" value="Chromosome"/>
</dbReference>
<keyword evidence="2" id="KW-0472">Membrane</keyword>
<dbReference type="InterPro" id="IPR047709">
    <property type="entry name" value="HpsJ-like"/>
</dbReference>
<sequence length="288" mass="31794">MKSKESKTSLSMASRGLKLAGTVLILITLLNFILLIVPPDIGSPSWWLNLSTQMIQQGIIPLIGVAALLGGIACEVVSGAAHETDAWIQTTKRRTFRLSLVLGLIFLILIPGHALAALVSSQQTLARIDREAEESLEQIELQLQQQQQLYLGIIDTDDDPEVLLEDLIGNEPLNEEQLAQFQEFIENPQSIDRQIQILRTSLVERVQSRSSQAKERSRFGAWKSIARFGLTSIMLSTCYLNIAFLGRGMGKTDKGKKVKRRPVASPVPKPKTKRAPGPPPSDDPPFIP</sequence>
<feature type="transmembrane region" description="Helical" evidence="2">
    <location>
        <begin position="225"/>
        <end position="246"/>
    </location>
</feature>
<reference evidence="3" key="1">
    <citation type="submission" date="2022-06" db="EMBL/GenBank/DDBJ databases">
        <title>Genome sequence of Phormidium yuhuli AB48 isolated from an industrial photobioreactor environment.</title>
        <authorList>
            <person name="Qiu Y."/>
            <person name="Noonan A.J.C."/>
            <person name="Dofher K."/>
            <person name="Koch M."/>
            <person name="Kieft B."/>
            <person name="Lin X."/>
            <person name="Ziels R.M."/>
            <person name="Hallam S.J."/>
        </authorList>
    </citation>
    <scope>NUCLEOTIDE SEQUENCE</scope>
    <source>
        <strain evidence="3">AB48</strain>
    </source>
</reference>